<comment type="caution">
    <text evidence="5">The sequence shown here is derived from an EMBL/GenBank/DDBJ whole genome shotgun (WGS) entry which is preliminary data.</text>
</comment>
<dbReference type="AlphaFoldDB" id="A0A9X4BVV6"/>
<dbReference type="InterPro" id="IPR042098">
    <property type="entry name" value="TauD-like_sf"/>
</dbReference>
<sequence length="351" mass="40138">MKFSDYRKVVTPASALPAEQDALLDLVEIASNHDELPIFVTPKRPIDLAAWLAAAAPSLHALADTRGALLFRGFSVHGAVDMERCVRNLIGEPMDYRENTSPRTAVRGNIRTSTDYPETETILLHNEHSYSRLFPMRVFFHCTVPASSGGNTPIADCGGVQRRIDPAIVQRFRERGWLYVRNFVAEVGQSWQTVYQCEDRDTLERLLDDADIGFEWNAAGRLRTRILRPAESRHPTTGESLWLNHLLFWHFSSLDLQMQRMIRSEFGESELPHQTYYGDGEPIEEDVLANIREAYEQERRAFAWQAGDLLMLDNMKVAHGRDAYVGPRNLLFAMGHPYDRRNSNEWIRAHA</sequence>
<dbReference type="PANTHER" id="PTHR10696">
    <property type="entry name" value="GAMMA-BUTYROBETAINE HYDROXYLASE-RELATED"/>
    <property type="match status" value="1"/>
</dbReference>
<reference evidence="5" key="2">
    <citation type="submission" date="2022-08" db="EMBL/GenBank/DDBJ databases">
        <authorList>
            <person name="Iruegas-Bocardo F."/>
            <person name="Weisberg A.J."/>
            <person name="Riutta E.R."/>
            <person name="Kilday K."/>
            <person name="Bonkowski J.C."/>
            <person name="Creswell T."/>
            <person name="Daughtrey M.L."/>
            <person name="Rane K."/>
            <person name="Grunwald N.J."/>
            <person name="Chang J.H."/>
            <person name="Putnam M.L."/>
        </authorList>
    </citation>
    <scope>NUCLEOTIDE SEQUENCE</scope>
    <source>
        <strain evidence="5">22-338</strain>
    </source>
</reference>
<dbReference type="Pfam" id="PF02668">
    <property type="entry name" value="TauD"/>
    <property type="match status" value="1"/>
</dbReference>
<keyword evidence="5" id="KW-0223">Dioxygenase</keyword>
<dbReference type="Proteomes" id="UP001140230">
    <property type="component" value="Unassembled WGS sequence"/>
</dbReference>
<feature type="domain" description="TauD/TfdA-like" evidence="4">
    <location>
        <begin position="45"/>
        <end position="330"/>
    </location>
</feature>
<evidence type="ECO:0000256" key="1">
    <source>
        <dbReference type="ARBA" id="ARBA00001954"/>
    </source>
</evidence>
<dbReference type="RefSeq" id="WP_180968880.1">
    <property type="nucleotide sequence ID" value="NZ_CP168178.1"/>
</dbReference>
<name>A0A9X4BVV6_9XANT</name>
<protein>
    <submittedName>
        <fullName evidence="5">TauD/TfdA family dioxygenase</fullName>
    </submittedName>
</protein>
<keyword evidence="2" id="KW-0560">Oxidoreductase</keyword>
<dbReference type="InterPro" id="IPR003819">
    <property type="entry name" value="TauD/TfdA-like"/>
</dbReference>
<accession>A0A9X4BVV6</accession>
<dbReference type="SUPFAM" id="SSF51197">
    <property type="entry name" value="Clavaminate synthase-like"/>
    <property type="match status" value="1"/>
</dbReference>
<dbReference type="InterPro" id="IPR050411">
    <property type="entry name" value="AlphaKG_dependent_hydroxylases"/>
</dbReference>
<dbReference type="EMBL" id="JANWTP010000120">
    <property type="protein sequence ID" value="MDC8640403.1"/>
    <property type="molecule type" value="Genomic_DNA"/>
</dbReference>
<dbReference type="GO" id="GO:0017000">
    <property type="term" value="P:antibiotic biosynthetic process"/>
    <property type="evidence" value="ECO:0007669"/>
    <property type="project" value="UniProtKB-KW"/>
</dbReference>
<dbReference type="Gene3D" id="3.60.130.10">
    <property type="entry name" value="Clavaminate synthase-like"/>
    <property type="match status" value="1"/>
</dbReference>
<organism evidence="5 6">
    <name type="scientific">Xanthomonas hortorum pv. hederae</name>
    <dbReference type="NCBI Taxonomy" id="453603"/>
    <lineage>
        <taxon>Bacteria</taxon>
        <taxon>Pseudomonadati</taxon>
        <taxon>Pseudomonadota</taxon>
        <taxon>Gammaproteobacteria</taxon>
        <taxon>Lysobacterales</taxon>
        <taxon>Lysobacteraceae</taxon>
        <taxon>Xanthomonas</taxon>
    </lineage>
</organism>
<gene>
    <name evidence="5" type="ORF">NY667_22020</name>
</gene>
<comment type="cofactor">
    <cofactor evidence="1">
        <name>Fe(2+)</name>
        <dbReference type="ChEBI" id="CHEBI:29033"/>
    </cofactor>
</comment>
<reference evidence="5" key="1">
    <citation type="journal article" date="2022" name="Phytopathology">
        <title>Whole genome sequencing-based tracing of a 2022 introduction and outbreak of Xanthomonas hortorum pv. pelargonii.</title>
        <authorList>
            <person name="Iruegas Bocardo F."/>
            <person name="Weisberg A.J."/>
            <person name="Riutta E.R."/>
            <person name="Kilday K.B."/>
            <person name="Bonkowski J.C."/>
            <person name="Creswell T.C."/>
            <person name="Daughtrey M."/>
            <person name="Rane K.K."/>
            <person name="Grunwald N.J."/>
            <person name="Chang J.H."/>
            <person name="Putnam M."/>
        </authorList>
    </citation>
    <scope>NUCLEOTIDE SEQUENCE</scope>
    <source>
        <strain evidence="5">22-338</strain>
    </source>
</reference>
<keyword evidence="3" id="KW-0045">Antibiotic biosynthesis</keyword>
<evidence type="ECO:0000313" key="5">
    <source>
        <dbReference type="EMBL" id="MDC8640403.1"/>
    </source>
</evidence>
<evidence type="ECO:0000259" key="4">
    <source>
        <dbReference type="Pfam" id="PF02668"/>
    </source>
</evidence>
<proteinExistence type="predicted"/>
<evidence type="ECO:0000313" key="6">
    <source>
        <dbReference type="Proteomes" id="UP001140230"/>
    </source>
</evidence>
<evidence type="ECO:0000256" key="3">
    <source>
        <dbReference type="ARBA" id="ARBA00023194"/>
    </source>
</evidence>
<evidence type="ECO:0000256" key="2">
    <source>
        <dbReference type="ARBA" id="ARBA00023002"/>
    </source>
</evidence>
<dbReference type="PANTHER" id="PTHR10696:SF56">
    <property type="entry name" value="TAUD_TFDA-LIKE DOMAIN-CONTAINING PROTEIN"/>
    <property type="match status" value="1"/>
</dbReference>
<dbReference type="GO" id="GO:0016706">
    <property type="term" value="F:2-oxoglutarate-dependent dioxygenase activity"/>
    <property type="evidence" value="ECO:0007669"/>
    <property type="project" value="UniProtKB-ARBA"/>
</dbReference>